<feature type="compositionally biased region" description="Low complexity" evidence="1">
    <location>
        <begin position="487"/>
        <end position="508"/>
    </location>
</feature>
<dbReference type="InterPro" id="IPR009279">
    <property type="entry name" value="Portal_Mu"/>
</dbReference>
<evidence type="ECO:0000313" key="3">
    <source>
        <dbReference type="Proteomes" id="UP000664369"/>
    </source>
</evidence>
<dbReference type="Proteomes" id="UP000664369">
    <property type="component" value="Unassembled WGS sequence"/>
</dbReference>
<dbReference type="Pfam" id="PF06074">
    <property type="entry name" value="Portal_Mu"/>
    <property type="match status" value="1"/>
</dbReference>
<dbReference type="EMBL" id="JAGETZ010000003">
    <property type="protein sequence ID" value="MBO2009184.1"/>
    <property type="molecule type" value="Genomic_DNA"/>
</dbReference>
<sequence>MALIDVLRAAASPARAGFAANKPDGITSQSFPVQVRRIRQDVGKWREALDRAEAVFYPDRTNLYNIYADVVLDAHLSSVMQTRKISVLGKPFKLVDSLGKENPKLTKLLMRPWFRQACELAMDSKFWGHSLIEFDTPVDGQFHKATLIDRQLVFPEAGIVRTMPGLVSGTDYRNDPQYAPWILEVGGVRDLGLLLKASPYVIYKKNVVSAWADFTEMFGMPYRAVSGDMDAAQIAAAEKMMAQMGQAAYGIFSGSEMKVDFIAPSTGNDKIYDGFIARVNGEMSKLVLGQTMTTDDGSSQSQANVHERVADAYTRDDATWLSEWVNESLLPFLLLHGYPLAGYEFRFDDNETLGKTEMFAIVKGMLEQGLKVSPKYLTETFGVELEAEPAAGAEAGTGEGAAESQGPPPILGYHIEEGVVSRNEARARLSLPEEDDSEAKAQQKLKGQLSVLQAATTAGLPLPVALKMAGLTDVVGELPEPVPPGKPQGLPAFPTRQARPNPAQQPQE</sequence>
<feature type="region of interest" description="Disordered" evidence="1">
    <location>
        <begin position="477"/>
        <end position="508"/>
    </location>
</feature>
<protein>
    <submittedName>
        <fullName evidence="2">DUF935 family protein</fullName>
    </submittedName>
</protein>
<name>A0ABS3QD62_9BACT</name>
<keyword evidence="3" id="KW-1185">Reference proteome</keyword>
<evidence type="ECO:0000256" key="1">
    <source>
        <dbReference type="SAM" id="MobiDB-lite"/>
    </source>
</evidence>
<reference evidence="2 3" key="1">
    <citation type="submission" date="2021-03" db="EMBL/GenBank/DDBJ databases">
        <authorList>
            <person name="Kim M.K."/>
        </authorList>
    </citation>
    <scope>NUCLEOTIDE SEQUENCE [LARGE SCALE GENOMIC DNA]</scope>
    <source>
        <strain evidence="2 3">BT442</strain>
    </source>
</reference>
<accession>A0ABS3QD62</accession>
<evidence type="ECO:0000313" key="2">
    <source>
        <dbReference type="EMBL" id="MBO2009184.1"/>
    </source>
</evidence>
<gene>
    <name evidence="2" type="ORF">J4E00_08975</name>
</gene>
<organism evidence="2 3">
    <name type="scientific">Hymenobacter negativus</name>
    <dbReference type="NCBI Taxonomy" id="2795026"/>
    <lineage>
        <taxon>Bacteria</taxon>
        <taxon>Pseudomonadati</taxon>
        <taxon>Bacteroidota</taxon>
        <taxon>Cytophagia</taxon>
        <taxon>Cytophagales</taxon>
        <taxon>Hymenobacteraceae</taxon>
        <taxon>Hymenobacter</taxon>
    </lineage>
</organism>
<comment type="caution">
    <text evidence="2">The sequence shown here is derived from an EMBL/GenBank/DDBJ whole genome shotgun (WGS) entry which is preliminary data.</text>
</comment>
<proteinExistence type="predicted"/>
<dbReference type="RefSeq" id="WP_208174803.1">
    <property type="nucleotide sequence ID" value="NZ_JAGETZ010000003.1"/>
</dbReference>